<proteinExistence type="predicted"/>
<name>A0A7V0XEX7_UNCW3</name>
<reference evidence="1" key="1">
    <citation type="journal article" date="2020" name="mSystems">
        <title>Genome- and Community-Level Interaction Insights into Carbon Utilization and Element Cycling Functions of Hydrothermarchaeota in Hydrothermal Sediment.</title>
        <authorList>
            <person name="Zhou Z."/>
            <person name="Liu Y."/>
            <person name="Xu W."/>
            <person name="Pan J."/>
            <person name="Luo Z.H."/>
            <person name="Li M."/>
        </authorList>
    </citation>
    <scope>NUCLEOTIDE SEQUENCE [LARGE SCALE GENOMIC DNA]</scope>
    <source>
        <strain evidence="1">SpSt-1182</strain>
    </source>
</reference>
<sequence>MLLSTVLVVAAANAVPRPANAPPRPWYELEHRVRELTRDIILNDSRAVFRAFATTFKQETDFARFDSALQAWHAGRRVAIGRGQVIDTRGVSGRASSWVVFAGGADHDYIYQSWVYAADTWRLAWLSNILDRSFDYGNHDLADVRAMRAATLDWLITGGGLAQVPPGHARPDTVLVIDPAGTADWLPDYPTAVRTPEQFQARAGLPATPLAFRFVLTRSFGPIGVSAVDIQPLAQRRGRMARHRSIQVFLARTEAGWRYLTTGSVW</sequence>
<comment type="caution">
    <text evidence="1">The sequence shown here is derived from an EMBL/GenBank/DDBJ whole genome shotgun (WGS) entry which is preliminary data.</text>
</comment>
<protein>
    <submittedName>
        <fullName evidence="1">Uncharacterized protein</fullName>
    </submittedName>
</protein>
<organism evidence="1">
    <name type="scientific">candidate division WOR-3 bacterium</name>
    <dbReference type="NCBI Taxonomy" id="2052148"/>
    <lineage>
        <taxon>Bacteria</taxon>
        <taxon>Bacteria division WOR-3</taxon>
    </lineage>
</organism>
<accession>A0A7V0XEX7</accession>
<gene>
    <name evidence="1" type="ORF">ENN51_04295</name>
</gene>
<dbReference type="AlphaFoldDB" id="A0A7V0XEX7"/>
<evidence type="ECO:0000313" key="1">
    <source>
        <dbReference type="EMBL" id="HDQ99488.1"/>
    </source>
</evidence>
<dbReference type="Proteomes" id="UP000885672">
    <property type="component" value="Unassembled WGS sequence"/>
</dbReference>
<dbReference type="EMBL" id="DSBX01000161">
    <property type="protein sequence ID" value="HDQ99488.1"/>
    <property type="molecule type" value="Genomic_DNA"/>
</dbReference>